<proteinExistence type="predicted"/>
<dbReference type="GO" id="GO:0005524">
    <property type="term" value="F:ATP binding"/>
    <property type="evidence" value="ECO:0007669"/>
    <property type="project" value="InterPro"/>
</dbReference>
<dbReference type="PANTHER" id="PTHR43581:SF4">
    <property type="entry name" value="ATP_GTP PHOSPHATASE"/>
    <property type="match status" value="1"/>
</dbReference>
<comment type="caution">
    <text evidence="2">The sequence shown here is derived from an EMBL/GenBank/DDBJ whole genome shotgun (WGS) entry which is preliminary data.</text>
</comment>
<dbReference type="PANTHER" id="PTHR43581">
    <property type="entry name" value="ATP/GTP PHOSPHATASE"/>
    <property type="match status" value="1"/>
</dbReference>
<name>A0A855IVH2_9VIBR</name>
<sequence length="347" mass="39708">MILKLSIKNFYSFKEKVVIDFRSNESELGVAKVAAFSGLNGAGKTNVLRAIQNVSLITDDSSSISKNEKTLDVDGYFYNEYPSEFEFLLTMNGYKYEYSLHSYDSKVLYESLSLISDDRTIVIFERVNGELEQLHNDYYELKHTKPKLSFSLLSIKDLYDFDEDMEHIDNVRYFFKNIIINVGPKGYIDLSIDEVLHDATKHYLKNSSTTTILEAMIKVVDNSIKGVEIETMKSTSGEDVIFPLFKHEVNGKEHYLPLHKESSGVRKMYVLTDLIINSLQRQGLLIIDELDSHLHHLSIKMIVELYSTKENTGGQLLFTAHSSDVLSLVDPDFLYKFEKNNNATSLV</sequence>
<evidence type="ECO:0000259" key="1">
    <source>
        <dbReference type="Pfam" id="PF13304"/>
    </source>
</evidence>
<evidence type="ECO:0000313" key="3">
    <source>
        <dbReference type="Proteomes" id="UP000235554"/>
    </source>
</evidence>
<dbReference type="InterPro" id="IPR051396">
    <property type="entry name" value="Bact_Antivir_Def_Nuclease"/>
</dbReference>
<dbReference type="EMBL" id="MCZJ01000008">
    <property type="protein sequence ID" value="PMM61274.1"/>
    <property type="molecule type" value="Genomic_DNA"/>
</dbReference>
<organism evidence="2 3">
    <name type="scientific">Vibrio lentus</name>
    <dbReference type="NCBI Taxonomy" id="136468"/>
    <lineage>
        <taxon>Bacteria</taxon>
        <taxon>Pseudomonadati</taxon>
        <taxon>Pseudomonadota</taxon>
        <taxon>Gammaproteobacteria</taxon>
        <taxon>Vibrionales</taxon>
        <taxon>Vibrionaceae</taxon>
        <taxon>Vibrio</taxon>
    </lineage>
</organism>
<dbReference type="SUPFAM" id="SSF52540">
    <property type="entry name" value="P-loop containing nucleoside triphosphate hydrolases"/>
    <property type="match status" value="1"/>
</dbReference>
<protein>
    <recommendedName>
        <fullName evidence="1">ATPase AAA-type core domain-containing protein</fullName>
    </recommendedName>
</protein>
<evidence type="ECO:0000313" key="2">
    <source>
        <dbReference type="EMBL" id="PMM61274.1"/>
    </source>
</evidence>
<dbReference type="GO" id="GO:0016887">
    <property type="term" value="F:ATP hydrolysis activity"/>
    <property type="evidence" value="ECO:0007669"/>
    <property type="project" value="InterPro"/>
</dbReference>
<dbReference type="Proteomes" id="UP000235554">
    <property type="component" value="Unassembled WGS sequence"/>
</dbReference>
<accession>A0A855IVH2</accession>
<gene>
    <name evidence="2" type="ORF">BCT50_20850</name>
</gene>
<dbReference type="InterPro" id="IPR003959">
    <property type="entry name" value="ATPase_AAA_core"/>
</dbReference>
<dbReference type="InterPro" id="IPR027417">
    <property type="entry name" value="P-loop_NTPase"/>
</dbReference>
<feature type="domain" description="ATPase AAA-type core" evidence="1">
    <location>
        <begin position="35"/>
        <end position="325"/>
    </location>
</feature>
<dbReference type="RefSeq" id="WP_102554750.1">
    <property type="nucleotide sequence ID" value="NZ_MCZJ01000008.1"/>
</dbReference>
<dbReference type="AlphaFoldDB" id="A0A855IVH2"/>
<reference evidence="3" key="1">
    <citation type="submission" date="2016-07" db="EMBL/GenBank/DDBJ databases">
        <title>Nontailed viruses are major unrecognized killers of bacteria in the ocean.</title>
        <authorList>
            <person name="Kauffman K."/>
            <person name="Hussain F."/>
            <person name="Yang J."/>
            <person name="Arevalo P."/>
            <person name="Brown J."/>
            <person name="Cutler M."/>
            <person name="Kelly L."/>
            <person name="Polz M.F."/>
        </authorList>
    </citation>
    <scope>NUCLEOTIDE SEQUENCE [LARGE SCALE GENOMIC DNA]</scope>
    <source>
        <strain evidence="3">10N.261.48.A1</strain>
    </source>
</reference>
<dbReference type="Pfam" id="PF13304">
    <property type="entry name" value="AAA_21"/>
    <property type="match status" value="1"/>
</dbReference>
<dbReference type="Gene3D" id="3.40.50.300">
    <property type="entry name" value="P-loop containing nucleotide triphosphate hydrolases"/>
    <property type="match status" value="1"/>
</dbReference>